<keyword evidence="5 7" id="KW-1133">Transmembrane helix</keyword>
<feature type="transmembrane region" description="Helical" evidence="7">
    <location>
        <begin position="199"/>
        <end position="217"/>
    </location>
</feature>
<dbReference type="RefSeq" id="WP_005950060.1">
    <property type="nucleotide sequence ID" value="NZ_CP136423.1"/>
</dbReference>
<keyword evidence="6 7" id="KW-0472">Membrane</keyword>
<dbReference type="EC" id="2.5.1.145" evidence="7"/>
<gene>
    <name evidence="7" type="primary">lgt</name>
    <name evidence="9" type="ORF">RUMHYD_02584</name>
</gene>
<keyword evidence="2 7" id="KW-1003">Cell membrane</keyword>
<feature type="binding site" evidence="7">
    <location>
        <position position="145"/>
    </location>
    <ligand>
        <name>a 1,2-diacyl-sn-glycero-3-phospho-(1'-sn-glycerol)</name>
        <dbReference type="ChEBI" id="CHEBI:64716"/>
    </ligand>
</feature>
<feature type="compositionally biased region" description="Acidic residues" evidence="8">
    <location>
        <begin position="297"/>
        <end position="308"/>
    </location>
</feature>
<dbReference type="Pfam" id="PF01790">
    <property type="entry name" value="LGT"/>
    <property type="match status" value="1"/>
</dbReference>
<evidence type="ECO:0000256" key="4">
    <source>
        <dbReference type="ARBA" id="ARBA00022692"/>
    </source>
</evidence>
<dbReference type="GO" id="GO:0042158">
    <property type="term" value="P:lipoprotein biosynthetic process"/>
    <property type="evidence" value="ECO:0007669"/>
    <property type="project" value="UniProtKB-UniRule"/>
</dbReference>
<dbReference type="InterPro" id="IPR001640">
    <property type="entry name" value="Lgt"/>
</dbReference>
<protein>
    <recommendedName>
        <fullName evidence="7">Phosphatidylglycerol--prolipoprotein diacylglyceryl transferase</fullName>
        <ecNumber evidence="7">2.5.1.145</ecNumber>
    </recommendedName>
</protein>
<dbReference type="UniPathway" id="UPA00664"/>
<dbReference type="HAMAP" id="MF_01147">
    <property type="entry name" value="Lgt"/>
    <property type="match status" value="1"/>
</dbReference>
<feature type="transmembrane region" description="Helical" evidence="7">
    <location>
        <begin position="262"/>
        <end position="283"/>
    </location>
</feature>
<dbReference type="PATRIC" id="fig|476272.21.peg.712"/>
<dbReference type="HOGENOM" id="CLU_013386_0_0_9"/>
<comment type="catalytic activity">
    <reaction evidence="7">
        <text>L-cysteinyl-[prolipoprotein] + a 1,2-diacyl-sn-glycero-3-phospho-(1'-sn-glycerol) = an S-1,2-diacyl-sn-glyceryl-L-cysteinyl-[prolipoprotein] + sn-glycerol 1-phosphate + H(+)</text>
        <dbReference type="Rhea" id="RHEA:56712"/>
        <dbReference type="Rhea" id="RHEA-COMP:14679"/>
        <dbReference type="Rhea" id="RHEA-COMP:14680"/>
        <dbReference type="ChEBI" id="CHEBI:15378"/>
        <dbReference type="ChEBI" id="CHEBI:29950"/>
        <dbReference type="ChEBI" id="CHEBI:57685"/>
        <dbReference type="ChEBI" id="CHEBI:64716"/>
        <dbReference type="ChEBI" id="CHEBI:140658"/>
        <dbReference type="EC" id="2.5.1.145"/>
    </reaction>
</comment>
<comment type="subcellular location">
    <subcellularLocation>
        <location evidence="7">Cell membrane</location>
        <topology evidence="7">Multi-pass membrane protein</topology>
    </subcellularLocation>
</comment>
<keyword evidence="4 7" id="KW-0812">Transmembrane</keyword>
<proteinExistence type="inferred from homology"/>
<evidence type="ECO:0000313" key="9">
    <source>
        <dbReference type="EMBL" id="EEG48540.1"/>
    </source>
</evidence>
<dbReference type="EMBL" id="ACBZ01000140">
    <property type="protein sequence ID" value="EEG48540.1"/>
    <property type="molecule type" value="Genomic_DNA"/>
</dbReference>
<evidence type="ECO:0000256" key="3">
    <source>
        <dbReference type="ARBA" id="ARBA00022679"/>
    </source>
</evidence>
<dbReference type="NCBIfam" id="TIGR00544">
    <property type="entry name" value="lgt"/>
    <property type="match status" value="1"/>
</dbReference>
<reference evidence="9 10" key="1">
    <citation type="submission" date="2009-01" db="EMBL/GenBank/DDBJ databases">
        <authorList>
            <person name="Fulton L."/>
            <person name="Clifton S."/>
            <person name="Fulton B."/>
            <person name="Xu J."/>
            <person name="Minx P."/>
            <person name="Pepin K.H."/>
            <person name="Johnson M."/>
            <person name="Bhonagiri V."/>
            <person name="Nash W.E."/>
            <person name="Mardis E.R."/>
            <person name="Wilson R.K."/>
        </authorList>
    </citation>
    <scope>NUCLEOTIDE SEQUENCE [LARGE SCALE GENOMIC DNA]</scope>
    <source>
        <strain evidence="10">DSM 10507 / JCM 14656 / S5a33</strain>
    </source>
</reference>
<dbReference type="AlphaFoldDB" id="C0CNY3"/>
<name>C0CNY3_BLAHS</name>
<evidence type="ECO:0000256" key="1">
    <source>
        <dbReference type="ARBA" id="ARBA00007150"/>
    </source>
</evidence>
<dbReference type="PANTHER" id="PTHR30589:SF0">
    <property type="entry name" value="PHOSPHATIDYLGLYCEROL--PROLIPOPROTEIN DIACYLGLYCERYL TRANSFERASE"/>
    <property type="match status" value="1"/>
</dbReference>
<dbReference type="GeneID" id="86822818"/>
<dbReference type="GO" id="GO:0005886">
    <property type="term" value="C:plasma membrane"/>
    <property type="evidence" value="ECO:0007669"/>
    <property type="project" value="UniProtKB-SubCell"/>
</dbReference>
<dbReference type="Proteomes" id="UP000003100">
    <property type="component" value="Unassembled WGS sequence"/>
</dbReference>
<dbReference type="PANTHER" id="PTHR30589">
    <property type="entry name" value="PROLIPOPROTEIN DIACYLGLYCERYL TRANSFERASE"/>
    <property type="match status" value="1"/>
</dbReference>
<sequence length="336" mass="37708">MEMSIRFPNLGVNLGNVGKSVQLSGFELTYYGILICIGMLIGIWFVILEAKRSNQDQDLYLKVVICSLLGGIIGARLYYAAFSWELYSENWVEMLNPRTGGFAIYGGILGGALVSWLYCRIKKLNFIQLADTVCMGLLIGQIIGRWGDFFNRESFGGYTDGLLAMALPLSAVNSSQVTEEMMDHIQTFGGVSYVQVHPAFLYEILWNLILLIVILGIRRRKKFQGEIFLIYLTGYGMGRFWIEGIRTDQLLISGTNLGVSCILSVILTIFCGITIVAKEITVLKRAKVQRRRREVENAEFTEETDGSTEIENRDVERTVGQPTDESRGHSSESETE</sequence>
<evidence type="ECO:0000313" key="10">
    <source>
        <dbReference type="Proteomes" id="UP000003100"/>
    </source>
</evidence>
<dbReference type="eggNOG" id="COG0682">
    <property type="taxonomic scope" value="Bacteria"/>
</dbReference>
<keyword evidence="10" id="KW-1185">Reference proteome</keyword>
<evidence type="ECO:0000256" key="6">
    <source>
        <dbReference type="ARBA" id="ARBA00023136"/>
    </source>
</evidence>
<evidence type="ECO:0000256" key="7">
    <source>
        <dbReference type="HAMAP-Rule" id="MF_01147"/>
    </source>
</evidence>
<keyword evidence="3 7" id="KW-0808">Transferase</keyword>
<comment type="pathway">
    <text evidence="7">Protein modification; lipoprotein biosynthesis (diacylglyceryl transfer).</text>
</comment>
<evidence type="ECO:0000256" key="8">
    <source>
        <dbReference type="SAM" id="MobiDB-lite"/>
    </source>
</evidence>
<evidence type="ECO:0000256" key="5">
    <source>
        <dbReference type="ARBA" id="ARBA00022989"/>
    </source>
</evidence>
<feature type="transmembrane region" description="Helical" evidence="7">
    <location>
        <begin position="28"/>
        <end position="47"/>
    </location>
</feature>
<dbReference type="GO" id="GO:0008961">
    <property type="term" value="F:phosphatidylglycerol-prolipoprotein diacylglyceryl transferase activity"/>
    <property type="evidence" value="ECO:0007669"/>
    <property type="project" value="UniProtKB-UniRule"/>
</dbReference>
<accession>C0CNY3</accession>
<feature type="transmembrane region" description="Helical" evidence="7">
    <location>
        <begin position="126"/>
        <end position="144"/>
    </location>
</feature>
<feature type="transmembrane region" description="Helical" evidence="7">
    <location>
        <begin position="59"/>
        <end position="82"/>
    </location>
</feature>
<organism evidence="9 10">
    <name type="scientific">Blautia hydrogenotrophica (strain DSM 10507 / JCM 14656 / S5a33)</name>
    <name type="common">Ruminococcus hydrogenotrophicus</name>
    <dbReference type="NCBI Taxonomy" id="476272"/>
    <lineage>
        <taxon>Bacteria</taxon>
        <taxon>Bacillati</taxon>
        <taxon>Bacillota</taxon>
        <taxon>Clostridia</taxon>
        <taxon>Lachnospirales</taxon>
        <taxon>Lachnospiraceae</taxon>
        <taxon>Blautia</taxon>
    </lineage>
</organism>
<comment type="similarity">
    <text evidence="1 7">Belongs to the Lgt family.</text>
</comment>
<feature type="transmembrane region" description="Helical" evidence="7">
    <location>
        <begin position="102"/>
        <end position="119"/>
    </location>
</feature>
<evidence type="ECO:0000256" key="2">
    <source>
        <dbReference type="ARBA" id="ARBA00022475"/>
    </source>
</evidence>
<reference evidence="9 10" key="2">
    <citation type="submission" date="2009-02" db="EMBL/GenBank/DDBJ databases">
        <title>Draft genome sequence of Blautia hydrogenotrophica DSM 10507 (Ruminococcus hydrogenotrophicus DSM 10507).</title>
        <authorList>
            <person name="Sudarsanam P."/>
            <person name="Ley R."/>
            <person name="Guruge J."/>
            <person name="Turnbaugh P.J."/>
            <person name="Mahowald M."/>
            <person name="Liep D."/>
            <person name="Gordon J."/>
        </authorList>
    </citation>
    <scope>NUCLEOTIDE SEQUENCE [LARGE SCALE GENOMIC DNA]</scope>
    <source>
        <strain evidence="10">DSM 10507 / JCM 14656 / S5a33</strain>
    </source>
</reference>
<feature type="region of interest" description="Disordered" evidence="8">
    <location>
        <begin position="296"/>
        <end position="336"/>
    </location>
</feature>
<feature type="compositionally biased region" description="Basic and acidic residues" evidence="8">
    <location>
        <begin position="324"/>
        <end position="336"/>
    </location>
</feature>
<feature type="transmembrane region" description="Helical" evidence="7">
    <location>
        <begin position="224"/>
        <end position="242"/>
    </location>
</feature>
<comment type="function">
    <text evidence="7">Catalyzes the transfer of the diacylglyceryl group from phosphatidylglycerol to the sulfhydryl group of the N-terminal cysteine of a prolipoprotein, the first step in the formation of mature lipoproteins.</text>
</comment>